<sequence>MHITLGAWIGMNFDFIMSLAKRYKILIGAIGVASALTYIYGYGLHVGSYKRAYHFFIYNLFTLSASVCLLLLSRYLFQWLHAEKIKRFISSLGTESFGIFLIHPLVLAIWRKFVMPIIFDYHLGIWLGGAAALFISWLITLVIRRFSIGWILVGK</sequence>
<feature type="domain" description="Acyltransferase 3" evidence="4">
    <location>
        <begin position="3"/>
        <end position="140"/>
    </location>
</feature>
<organism evidence="5 6">
    <name type="scientific">Paenibacillus segetis</name>
    <dbReference type="NCBI Taxonomy" id="1325360"/>
    <lineage>
        <taxon>Bacteria</taxon>
        <taxon>Bacillati</taxon>
        <taxon>Bacillota</taxon>
        <taxon>Bacilli</taxon>
        <taxon>Bacillales</taxon>
        <taxon>Paenibacillaceae</taxon>
        <taxon>Paenibacillus</taxon>
    </lineage>
</organism>
<feature type="transmembrane region" description="Helical" evidence="3">
    <location>
        <begin position="123"/>
        <end position="143"/>
    </location>
</feature>
<feature type="transmembrane region" description="Helical" evidence="3">
    <location>
        <begin position="89"/>
        <end position="111"/>
    </location>
</feature>
<evidence type="ECO:0000256" key="1">
    <source>
        <dbReference type="ARBA" id="ARBA00004370"/>
    </source>
</evidence>
<comment type="caution">
    <text evidence="5">The sequence shown here is derived from an EMBL/GenBank/DDBJ whole genome shotgun (WGS) entry which is preliminary data.</text>
</comment>
<keyword evidence="3" id="KW-1133">Transmembrane helix</keyword>
<reference evidence="6" key="1">
    <citation type="journal article" date="2019" name="Int. J. Syst. Evol. Microbiol.">
        <title>The Global Catalogue of Microorganisms (GCM) 10K type strain sequencing project: providing services to taxonomists for standard genome sequencing and annotation.</title>
        <authorList>
            <consortium name="The Broad Institute Genomics Platform"/>
            <consortium name="The Broad Institute Genome Sequencing Center for Infectious Disease"/>
            <person name="Wu L."/>
            <person name="Ma J."/>
        </authorList>
    </citation>
    <scope>NUCLEOTIDE SEQUENCE [LARGE SCALE GENOMIC DNA]</scope>
    <source>
        <strain evidence="6">CGMCC 1.12769</strain>
    </source>
</reference>
<evidence type="ECO:0000256" key="2">
    <source>
        <dbReference type="ARBA" id="ARBA00007400"/>
    </source>
</evidence>
<keyword evidence="3" id="KW-0472">Membrane</keyword>
<accession>A0ABQ1YEJ8</accession>
<name>A0ABQ1YEJ8_9BACL</name>
<feature type="transmembrane region" description="Helical" evidence="3">
    <location>
        <begin position="25"/>
        <end position="43"/>
    </location>
</feature>
<evidence type="ECO:0000256" key="3">
    <source>
        <dbReference type="SAM" id="Phobius"/>
    </source>
</evidence>
<evidence type="ECO:0000313" key="5">
    <source>
        <dbReference type="EMBL" id="GGH22114.1"/>
    </source>
</evidence>
<comment type="subcellular location">
    <subcellularLocation>
        <location evidence="1">Membrane</location>
    </subcellularLocation>
</comment>
<keyword evidence="6" id="KW-1185">Reference proteome</keyword>
<protein>
    <recommendedName>
        <fullName evidence="4">Acyltransferase 3 domain-containing protein</fullName>
    </recommendedName>
</protein>
<feature type="transmembrane region" description="Helical" evidence="3">
    <location>
        <begin position="55"/>
        <end position="77"/>
    </location>
</feature>
<dbReference type="EMBL" id="BMFT01000001">
    <property type="protein sequence ID" value="GGH22114.1"/>
    <property type="molecule type" value="Genomic_DNA"/>
</dbReference>
<dbReference type="InterPro" id="IPR002656">
    <property type="entry name" value="Acyl_transf_3_dom"/>
</dbReference>
<dbReference type="Proteomes" id="UP000659344">
    <property type="component" value="Unassembled WGS sequence"/>
</dbReference>
<keyword evidence="3" id="KW-0812">Transmembrane</keyword>
<evidence type="ECO:0000313" key="6">
    <source>
        <dbReference type="Proteomes" id="UP000659344"/>
    </source>
</evidence>
<comment type="similarity">
    <text evidence="2">Belongs to the acyltransferase 3 family.</text>
</comment>
<proteinExistence type="inferred from homology"/>
<gene>
    <name evidence="5" type="ORF">GCM10008013_20400</name>
</gene>
<evidence type="ECO:0000259" key="4">
    <source>
        <dbReference type="Pfam" id="PF01757"/>
    </source>
</evidence>
<dbReference type="Pfam" id="PF01757">
    <property type="entry name" value="Acyl_transf_3"/>
    <property type="match status" value="1"/>
</dbReference>